<name>A0ABQ3B3U1_9GAMM</name>
<gene>
    <name evidence="1" type="ORF">GCM10007071_25740</name>
</gene>
<keyword evidence="2" id="KW-1185">Reference proteome</keyword>
<organism evidence="1 2">
    <name type="scientific">Marinobacter zhanjiangensis</name>
    <dbReference type="NCBI Taxonomy" id="578215"/>
    <lineage>
        <taxon>Bacteria</taxon>
        <taxon>Pseudomonadati</taxon>
        <taxon>Pseudomonadota</taxon>
        <taxon>Gammaproteobacteria</taxon>
        <taxon>Pseudomonadales</taxon>
        <taxon>Marinobacteraceae</taxon>
        <taxon>Marinobacter</taxon>
    </lineage>
</organism>
<dbReference type="EMBL" id="BMXV01000005">
    <property type="protein sequence ID" value="GGY77028.1"/>
    <property type="molecule type" value="Genomic_DNA"/>
</dbReference>
<evidence type="ECO:0000313" key="1">
    <source>
        <dbReference type="EMBL" id="GGY77028.1"/>
    </source>
</evidence>
<sequence>MAFGKKVWRIEVEVIAVRSEVVVDNIQEDHDLALVRGLYQVFQLLGPAIGVVWSKEQNAVIAPVSAPRKVR</sequence>
<evidence type="ECO:0000313" key="2">
    <source>
        <dbReference type="Proteomes" id="UP000601597"/>
    </source>
</evidence>
<comment type="caution">
    <text evidence="1">The sequence shown here is derived from an EMBL/GenBank/DDBJ whole genome shotgun (WGS) entry which is preliminary data.</text>
</comment>
<dbReference type="Proteomes" id="UP000601597">
    <property type="component" value="Unassembled WGS sequence"/>
</dbReference>
<proteinExistence type="predicted"/>
<reference evidence="2" key="1">
    <citation type="journal article" date="2019" name="Int. J. Syst. Evol. Microbiol.">
        <title>The Global Catalogue of Microorganisms (GCM) 10K type strain sequencing project: providing services to taxonomists for standard genome sequencing and annotation.</title>
        <authorList>
            <consortium name="The Broad Institute Genomics Platform"/>
            <consortium name="The Broad Institute Genome Sequencing Center for Infectious Disease"/>
            <person name="Wu L."/>
            <person name="Ma J."/>
        </authorList>
    </citation>
    <scope>NUCLEOTIDE SEQUENCE [LARGE SCALE GENOMIC DNA]</scope>
    <source>
        <strain evidence="2">KCTC 22280</strain>
    </source>
</reference>
<protein>
    <submittedName>
        <fullName evidence="1">Uncharacterized protein</fullName>
    </submittedName>
</protein>
<accession>A0ABQ3B3U1</accession>